<comment type="caution">
    <text evidence="3">The sequence shown here is derived from an EMBL/GenBank/DDBJ whole genome shotgun (WGS) entry which is preliminary data.</text>
</comment>
<evidence type="ECO:0000313" key="4">
    <source>
        <dbReference type="Proteomes" id="UP000663826"/>
    </source>
</evidence>
<name>A0A8H3ATF0_9AGAM</name>
<evidence type="ECO:0000256" key="1">
    <source>
        <dbReference type="SAM" id="MobiDB-lite"/>
    </source>
</evidence>
<gene>
    <name evidence="3" type="ORF">RDB_LOCUS65374</name>
</gene>
<sequence>MKNVFALLASFMLLAPVVLASPVALLGGKGHEGGKCLIAGQKCGGGLGFCCDHHKCGGGKRGGVNVCVAVTKLISIELGHGGKPDHPGKPEYPGKPEHPGKPNYPGKHD</sequence>
<dbReference type="EMBL" id="CAJMWQ010001129">
    <property type="protein sequence ID" value="CAE6436672.1"/>
    <property type="molecule type" value="Genomic_DNA"/>
</dbReference>
<dbReference type="AlphaFoldDB" id="A0A8H3ATF0"/>
<evidence type="ECO:0000256" key="2">
    <source>
        <dbReference type="SAM" id="SignalP"/>
    </source>
</evidence>
<feature type="signal peptide" evidence="2">
    <location>
        <begin position="1"/>
        <end position="20"/>
    </location>
</feature>
<keyword evidence="2" id="KW-0732">Signal</keyword>
<feature type="chain" id="PRO_5034587777" evidence="2">
    <location>
        <begin position="21"/>
        <end position="109"/>
    </location>
</feature>
<dbReference type="Proteomes" id="UP000663826">
    <property type="component" value="Unassembled WGS sequence"/>
</dbReference>
<feature type="compositionally biased region" description="Basic and acidic residues" evidence="1">
    <location>
        <begin position="80"/>
        <end position="109"/>
    </location>
</feature>
<evidence type="ECO:0000313" key="3">
    <source>
        <dbReference type="EMBL" id="CAE6436672.1"/>
    </source>
</evidence>
<proteinExistence type="predicted"/>
<feature type="region of interest" description="Disordered" evidence="1">
    <location>
        <begin position="78"/>
        <end position="109"/>
    </location>
</feature>
<accession>A0A8H3ATF0</accession>
<organism evidence="3 4">
    <name type="scientific">Rhizoctonia solani</name>
    <dbReference type="NCBI Taxonomy" id="456999"/>
    <lineage>
        <taxon>Eukaryota</taxon>
        <taxon>Fungi</taxon>
        <taxon>Dikarya</taxon>
        <taxon>Basidiomycota</taxon>
        <taxon>Agaricomycotina</taxon>
        <taxon>Agaricomycetes</taxon>
        <taxon>Cantharellales</taxon>
        <taxon>Ceratobasidiaceae</taxon>
        <taxon>Rhizoctonia</taxon>
    </lineage>
</organism>
<protein>
    <submittedName>
        <fullName evidence="3">Uncharacterized protein</fullName>
    </submittedName>
</protein>
<reference evidence="3" key="1">
    <citation type="submission" date="2021-01" db="EMBL/GenBank/DDBJ databases">
        <authorList>
            <person name="Kaushik A."/>
        </authorList>
    </citation>
    <scope>NUCLEOTIDE SEQUENCE</scope>
    <source>
        <strain evidence="3">AG1-1B</strain>
    </source>
</reference>